<organism evidence="1 2">
    <name type="scientific">Paragonimus skrjabini miyazakii</name>
    <dbReference type="NCBI Taxonomy" id="59628"/>
    <lineage>
        <taxon>Eukaryota</taxon>
        <taxon>Metazoa</taxon>
        <taxon>Spiralia</taxon>
        <taxon>Lophotrochozoa</taxon>
        <taxon>Platyhelminthes</taxon>
        <taxon>Trematoda</taxon>
        <taxon>Digenea</taxon>
        <taxon>Plagiorchiida</taxon>
        <taxon>Troglotremata</taxon>
        <taxon>Troglotrematidae</taxon>
        <taxon>Paragonimus</taxon>
    </lineage>
</organism>
<reference evidence="1" key="1">
    <citation type="submission" date="2019-07" db="EMBL/GenBank/DDBJ databases">
        <title>Annotation for the trematode Paragonimus miyazaki's.</title>
        <authorList>
            <person name="Choi Y.-J."/>
        </authorList>
    </citation>
    <scope>NUCLEOTIDE SEQUENCE</scope>
    <source>
        <strain evidence="1">Japan</strain>
    </source>
</reference>
<accession>A0A8S9YZQ3</accession>
<protein>
    <submittedName>
        <fullName evidence="1">Uncharacterized protein</fullName>
    </submittedName>
</protein>
<name>A0A8S9YZQ3_9TREM</name>
<sequence length="88" mass="10257">MLQNEFVTISSDRLTNVGTSRDSSFCDIPIKLVPWATHMGTNQLLFECRCRCDKFTLNRSLHHQFIMICKFSKRRQLASPGYTSQKRD</sequence>
<gene>
    <name evidence="1" type="ORF">EG68_01399</name>
</gene>
<evidence type="ECO:0000313" key="2">
    <source>
        <dbReference type="Proteomes" id="UP000822476"/>
    </source>
</evidence>
<evidence type="ECO:0000313" key="1">
    <source>
        <dbReference type="EMBL" id="KAF7260635.1"/>
    </source>
</evidence>
<keyword evidence="2" id="KW-1185">Reference proteome</keyword>
<dbReference type="Proteomes" id="UP000822476">
    <property type="component" value="Unassembled WGS sequence"/>
</dbReference>
<dbReference type="EMBL" id="JTDE01000665">
    <property type="protein sequence ID" value="KAF7260635.1"/>
    <property type="molecule type" value="Genomic_DNA"/>
</dbReference>
<dbReference type="AlphaFoldDB" id="A0A8S9YZQ3"/>
<proteinExistence type="predicted"/>
<comment type="caution">
    <text evidence="1">The sequence shown here is derived from an EMBL/GenBank/DDBJ whole genome shotgun (WGS) entry which is preliminary data.</text>
</comment>